<dbReference type="PANTHER" id="PTHR47053:SF3">
    <property type="entry name" value="GAMMA-D-GLUTAMYL-L-LYSINE DIPEPTIDYL-PEPTIDASE"/>
    <property type="match status" value="1"/>
</dbReference>
<dbReference type="InterPro" id="IPR041382">
    <property type="entry name" value="SH3_16"/>
</dbReference>
<dbReference type="Pfam" id="PF18348">
    <property type="entry name" value="SH3_16"/>
    <property type="match status" value="1"/>
</dbReference>
<dbReference type="RefSeq" id="WP_378986536.1">
    <property type="nucleotide sequence ID" value="NZ_JBHSBW010000013.1"/>
</dbReference>
<keyword evidence="3" id="KW-0378">Hydrolase</keyword>
<dbReference type="InterPro" id="IPR051202">
    <property type="entry name" value="Peptidase_C40"/>
</dbReference>
<evidence type="ECO:0000256" key="3">
    <source>
        <dbReference type="ARBA" id="ARBA00022801"/>
    </source>
</evidence>
<accession>A0ABV8PB53</accession>
<comment type="caution">
    <text evidence="6">The sequence shown here is derived from an EMBL/GenBank/DDBJ whole genome shotgun (WGS) entry which is preliminary data.</text>
</comment>
<dbReference type="InterPro" id="IPR038765">
    <property type="entry name" value="Papain-like_cys_pep_sf"/>
</dbReference>
<name>A0ABV8PB53_9SPHI</name>
<keyword evidence="4" id="KW-0788">Thiol protease</keyword>
<keyword evidence="2" id="KW-0645">Protease</keyword>
<dbReference type="PANTHER" id="PTHR47053">
    <property type="entry name" value="MUREIN DD-ENDOPEPTIDASE MEPH-RELATED"/>
    <property type="match status" value="1"/>
</dbReference>
<dbReference type="Pfam" id="PF00877">
    <property type="entry name" value="NLPC_P60"/>
    <property type="match status" value="1"/>
</dbReference>
<reference evidence="7" key="1">
    <citation type="journal article" date="2019" name="Int. J. Syst. Evol. Microbiol.">
        <title>The Global Catalogue of Microorganisms (GCM) 10K type strain sequencing project: providing services to taxonomists for standard genome sequencing and annotation.</title>
        <authorList>
            <consortium name="The Broad Institute Genomics Platform"/>
            <consortium name="The Broad Institute Genome Sequencing Center for Infectious Disease"/>
            <person name="Wu L."/>
            <person name="Ma J."/>
        </authorList>
    </citation>
    <scope>NUCLEOTIDE SEQUENCE [LARGE SCALE GENOMIC DNA]</scope>
    <source>
        <strain evidence="7">CCM 8691</strain>
    </source>
</reference>
<dbReference type="Gene3D" id="2.30.30.40">
    <property type="entry name" value="SH3 Domains"/>
    <property type="match status" value="1"/>
</dbReference>
<feature type="domain" description="NlpC/P60" evidence="5">
    <location>
        <begin position="131"/>
        <end position="260"/>
    </location>
</feature>
<evidence type="ECO:0000313" key="6">
    <source>
        <dbReference type="EMBL" id="MFC4212509.1"/>
    </source>
</evidence>
<dbReference type="EMBL" id="JBHSBW010000013">
    <property type="protein sequence ID" value="MFC4212509.1"/>
    <property type="molecule type" value="Genomic_DNA"/>
</dbReference>
<dbReference type="SUPFAM" id="SSF54001">
    <property type="entry name" value="Cysteine proteinases"/>
    <property type="match status" value="1"/>
</dbReference>
<comment type="similarity">
    <text evidence="1">Belongs to the peptidase C40 family.</text>
</comment>
<evidence type="ECO:0000313" key="7">
    <source>
        <dbReference type="Proteomes" id="UP001595789"/>
    </source>
</evidence>
<gene>
    <name evidence="6" type="ORF">ACFOWA_15020</name>
</gene>
<organism evidence="6 7">
    <name type="scientific">Pedobacter lithocola</name>
    <dbReference type="NCBI Taxonomy" id="1908239"/>
    <lineage>
        <taxon>Bacteria</taxon>
        <taxon>Pseudomonadati</taxon>
        <taxon>Bacteroidota</taxon>
        <taxon>Sphingobacteriia</taxon>
        <taxon>Sphingobacteriales</taxon>
        <taxon>Sphingobacteriaceae</taxon>
        <taxon>Pedobacter</taxon>
    </lineage>
</organism>
<evidence type="ECO:0000256" key="1">
    <source>
        <dbReference type="ARBA" id="ARBA00007074"/>
    </source>
</evidence>
<keyword evidence="7" id="KW-1185">Reference proteome</keyword>
<dbReference type="Proteomes" id="UP001595789">
    <property type="component" value="Unassembled WGS sequence"/>
</dbReference>
<evidence type="ECO:0000256" key="2">
    <source>
        <dbReference type="ARBA" id="ARBA00022670"/>
    </source>
</evidence>
<sequence length="261" mass="29358">MENQYGICRVAVAPLRASASDKAEIVSQLLFGDHVEVIQKEERWWLIQNGYDGYEGWLDFRQLASISQTEFVQMHDCNLLAPLNYNNVLKAADGSLYHLSSGSNIPFFDNGFCFAGEEKFELEFLPYDCAEADFDRDIAKTSTFFQNIPYLWGGRNLFGLDCSGFTQNVFKLLGIKLKRDAAQQAEQGDLVGFLAECKPGDVAFFDNAEGKITHVGIMLSSNEIIHSSGKVRIDPIDDQGIFNKELGKYTHNLRIVKRFVG</sequence>
<proteinExistence type="inferred from homology"/>
<evidence type="ECO:0000256" key="4">
    <source>
        <dbReference type="ARBA" id="ARBA00022807"/>
    </source>
</evidence>
<protein>
    <submittedName>
        <fullName evidence="6">NlpC/P60 family protein</fullName>
    </submittedName>
</protein>
<dbReference type="PROSITE" id="PS51935">
    <property type="entry name" value="NLPC_P60"/>
    <property type="match status" value="1"/>
</dbReference>
<evidence type="ECO:0000259" key="5">
    <source>
        <dbReference type="PROSITE" id="PS51935"/>
    </source>
</evidence>
<dbReference type="Gene3D" id="3.90.1720.10">
    <property type="entry name" value="endopeptidase domain like (from Nostoc punctiforme)"/>
    <property type="match status" value="1"/>
</dbReference>
<dbReference type="InterPro" id="IPR000064">
    <property type="entry name" value="NLP_P60_dom"/>
</dbReference>